<evidence type="ECO:0000313" key="1">
    <source>
        <dbReference type="EMBL" id="KAJ1153896.1"/>
    </source>
</evidence>
<protein>
    <submittedName>
        <fullName evidence="1">Uncharacterized protein</fullName>
    </submittedName>
</protein>
<evidence type="ECO:0000313" key="2">
    <source>
        <dbReference type="Proteomes" id="UP001066276"/>
    </source>
</evidence>
<reference evidence="1" key="1">
    <citation type="journal article" date="2022" name="bioRxiv">
        <title>Sequencing and chromosome-scale assembly of the giantPleurodeles waltlgenome.</title>
        <authorList>
            <person name="Brown T."/>
            <person name="Elewa A."/>
            <person name="Iarovenko S."/>
            <person name="Subramanian E."/>
            <person name="Araus A.J."/>
            <person name="Petzold A."/>
            <person name="Susuki M."/>
            <person name="Suzuki K.-i.T."/>
            <person name="Hayashi T."/>
            <person name="Toyoda A."/>
            <person name="Oliveira C."/>
            <person name="Osipova E."/>
            <person name="Leigh N.D."/>
            <person name="Simon A."/>
            <person name="Yun M.H."/>
        </authorList>
    </citation>
    <scope>NUCLEOTIDE SEQUENCE</scope>
    <source>
        <strain evidence="1">20211129_DDA</strain>
        <tissue evidence="1">Liver</tissue>
    </source>
</reference>
<name>A0AAV7RQT6_PLEWA</name>
<dbReference type="EMBL" id="JANPWB010000009">
    <property type="protein sequence ID" value="KAJ1153896.1"/>
    <property type="molecule type" value="Genomic_DNA"/>
</dbReference>
<accession>A0AAV7RQT6</accession>
<dbReference type="AlphaFoldDB" id="A0AAV7RQT6"/>
<keyword evidence="2" id="KW-1185">Reference proteome</keyword>
<dbReference type="Proteomes" id="UP001066276">
    <property type="component" value="Chromosome 5"/>
</dbReference>
<sequence>MAAIRDLRRSISQIEPKLDAVTVEVNLLQTDFGKILEKVKVTETHIEGLLSVTKRLEEHVRSLMKQTLEGDIVRLEAVAENLVQKYALATQHRLYDFGEKASRLLAWLQRVDRECSWVRGITSREGVLQTSSAGIANTFVTYYEDLYAFETRMTWEDCTDFLKDVPLQQLSGEETEVLEVELTEEELVAALRGL</sequence>
<gene>
    <name evidence="1" type="ORF">NDU88_006654</name>
</gene>
<comment type="caution">
    <text evidence="1">The sequence shown here is derived from an EMBL/GenBank/DDBJ whole genome shotgun (WGS) entry which is preliminary data.</text>
</comment>
<proteinExistence type="predicted"/>
<organism evidence="1 2">
    <name type="scientific">Pleurodeles waltl</name>
    <name type="common">Iberian ribbed newt</name>
    <dbReference type="NCBI Taxonomy" id="8319"/>
    <lineage>
        <taxon>Eukaryota</taxon>
        <taxon>Metazoa</taxon>
        <taxon>Chordata</taxon>
        <taxon>Craniata</taxon>
        <taxon>Vertebrata</taxon>
        <taxon>Euteleostomi</taxon>
        <taxon>Amphibia</taxon>
        <taxon>Batrachia</taxon>
        <taxon>Caudata</taxon>
        <taxon>Salamandroidea</taxon>
        <taxon>Salamandridae</taxon>
        <taxon>Pleurodelinae</taxon>
        <taxon>Pleurodeles</taxon>
    </lineage>
</organism>